<comment type="caution">
    <text evidence="2">The sequence shown here is derived from an EMBL/GenBank/DDBJ whole genome shotgun (WGS) entry which is preliminary data.</text>
</comment>
<dbReference type="PANTHER" id="PTHR31786:SF2">
    <property type="entry name" value="FANCONI ANEMIA CORE COMPLEX-ASSOCIATED PROTEIN 24"/>
    <property type="match status" value="1"/>
</dbReference>
<dbReference type="SUPFAM" id="SSF47781">
    <property type="entry name" value="RuvA domain 2-like"/>
    <property type="match status" value="1"/>
</dbReference>
<dbReference type="Gene3D" id="3.40.50.10130">
    <property type="match status" value="1"/>
</dbReference>
<dbReference type="EMBL" id="NEVH01014359">
    <property type="protein sequence ID" value="PNF27844.1"/>
    <property type="molecule type" value="Genomic_DNA"/>
</dbReference>
<dbReference type="STRING" id="105785.A0A2J7QGX9"/>
<gene>
    <name evidence="2" type="ORF">B7P43_G09205</name>
</gene>
<dbReference type="Pfam" id="PF17949">
    <property type="entry name" value="PND"/>
    <property type="match status" value="1"/>
</dbReference>
<dbReference type="OrthoDB" id="8186589at2759"/>
<proteinExistence type="predicted"/>
<dbReference type="GO" id="GO:0036297">
    <property type="term" value="P:interstrand cross-link repair"/>
    <property type="evidence" value="ECO:0007669"/>
    <property type="project" value="InterPro"/>
</dbReference>
<dbReference type="InterPro" id="IPR040646">
    <property type="entry name" value="PND"/>
</dbReference>
<organism evidence="2 3">
    <name type="scientific">Cryptotermes secundus</name>
    <dbReference type="NCBI Taxonomy" id="105785"/>
    <lineage>
        <taxon>Eukaryota</taxon>
        <taxon>Metazoa</taxon>
        <taxon>Ecdysozoa</taxon>
        <taxon>Arthropoda</taxon>
        <taxon>Hexapoda</taxon>
        <taxon>Insecta</taxon>
        <taxon>Pterygota</taxon>
        <taxon>Neoptera</taxon>
        <taxon>Polyneoptera</taxon>
        <taxon>Dictyoptera</taxon>
        <taxon>Blattodea</taxon>
        <taxon>Blattoidea</taxon>
        <taxon>Termitoidae</taxon>
        <taxon>Kalotermitidae</taxon>
        <taxon>Cryptotermitinae</taxon>
        <taxon>Cryptotermes</taxon>
    </lineage>
</organism>
<reference evidence="2 3" key="1">
    <citation type="submission" date="2017-12" db="EMBL/GenBank/DDBJ databases">
        <title>Hemimetabolous genomes reveal molecular basis of termite eusociality.</title>
        <authorList>
            <person name="Harrison M.C."/>
            <person name="Jongepier E."/>
            <person name="Robertson H.M."/>
            <person name="Arning N."/>
            <person name="Bitard-Feildel T."/>
            <person name="Chao H."/>
            <person name="Childers C.P."/>
            <person name="Dinh H."/>
            <person name="Doddapaneni H."/>
            <person name="Dugan S."/>
            <person name="Gowin J."/>
            <person name="Greiner C."/>
            <person name="Han Y."/>
            <person name="Hu H."/>
            <person name="Hughes D.S.T."/>
            <person name="Huylmans A.-K."/>
            <person name="Kemena C."/>
            <person name="Kremer L.P.M."/>
            <person name="Lee S.L."/>
            <person name="Lopez-Ezquerra A."/>
            <person name="Mallet L."/>
            <person name="Monroy-Kuhn J.M."/>
            <person name="Moser A."/>
            <person name="Murali S.C."/>
            <person name="Muzny D.M."/>
            <person name="Otani S."/>
            <person name="Piulachs M.-D."/>
            <person name="Poelchau M."/>
            <person name="Qu J."/>
            <person name="Schaub F."/>
            <person name="Wada-Katsumata A."/>
            <person name="Worley K.C."/>
            <person name="Xie Q."/>
            <person name="Ylla G."/>
            <person name="Poulsen M."/>
            <person name="Gibbs R.A."/>
            <person name="Schal C."/>
            <person name="Richards S."/>
            <person name="Belles X."/>
            <person name="Korb J."/>
            <person name="Bornberg-Bauer E."/>
        </authorList>
    </citation>
    <scope>NUCLEOTIDE SEQUENCE [LARGE SCALE GENOMIC DNA]</scope>
    <source>
        <tissue evidence="2">Whole body</tissue>
    </source>
</reference>
<sequence>MMSSCVTPITKGLNVPAGCILVNEKWRGSKFEKDLSAIGRGIYCDNLGIIDFYLSQLCPVVYINESELISGVSFERKLKKILETGQHHGVVIADRNNLTIKQFSELQNHCFTSKITLIPVGNVSELPQLLVQMAYVECKSPRNPFKQWKKSCDDLAARQLKLFSLIPGVGEKKAQLLLDHFGHPQSLASVPEEMFIAKLTPIIGKSSSQNVYNFFYGKNGLK</sequence>
<feature type="domain" description="Fanconi anemia core complex-associated protein 24 pseudonuclease" evidence="1">
    <location>
        <begin position="14"/>
        <end position="133"/>
    </location>
</feature>
<dbReference type="GO" id="GO:0043240">
    <property type="term" value="C:Fanconi anaemia nuclear complex"/>
    <property type="evidence" value="ECO:0007669"/>
    <property type="project" value="InterPro"/>
</dbReference>
<dbReference type="InterPro" id="IPR026985">
    <property type="entry name" value="FAAP24"/>
</dbReference>
<dbReference type="PANTHER" id="PTHR31786">
    <property type="entry name" value="FANCONI ANEMIA CORE COMPLEX-ASSOCIATED PROTEIN 24"/>
    <property type="match status" value="1"/>
</dbReference>
<evidence type="ECO:0000313" key="2">
    <source>
        <dbReference type="EMBL" id="PNF27844.1"/>
    </source>
</evidence>
<name>A0A2J7QGX9_9NEOP</name>
<protein>
    <recommendedName>
        <fullName evidence="1">Fanconi anemia core complex-associated protein 24 pseudonuclease domain-containing protein</fullName>
    </recommendedName>
</protein>
<dbReference type="InterPro" id="IPR010994">
    <property type="entry name" value="RuvA_2-like"/>
</dbReference>
<evidence type="ECO:0000313" key="3">
    <source>
        <dbReference type="Proteomes" id="UP000235965"/>
    </source>
</evidence>
<accession>A0A2J7QGX9</accession>
<evidence type="ECO:0000259" key="1">
    <source>
        <dbReference type="Pfam" id="PF17949"/>
    </source>
</evidence>
<keyword evidence="3" id="KW-1185">Reference proteome</keyword>
<dbReference type="Gene3D" id="1.10.150.20">
    <property type="entry name" value="5' to 3' exonuclease, C-terminal subdomain"/>
    <property type="match status" value="1"/>
</dbReference>
<dbReference type="InParanoid" id="A0A2J7QGX9"/>
<dbReference type="Proteomes" id="UP000235965">
    <property type="component" value="Unassembled WGS sequence"/>
</dbReference>
<dbReference type="AlphaFoldDB" id="A0A2J7QGX9"/>
<dbReference type="CDD" id="cd20076">
    <property type="entry name" value="XPF_nuclease_FAAP24"/>
    <property type="match status" value="1"/>
</dbReference>
<dbReference type="GO" id="GO:0003682">
    <property type="term" value="F:chromatin binding"/>
    <property type="evidence" value="ECO:0007669"/>
    <property type="project" value="TreeGrafter"/>
</dbReference>